<dbReference type="KEGG" id="txy:Thexy_0091"/>
<keyword evidence="6" id="KW-1185">Reference proteome</keyword>
<evidence type="ECO:0000256" key="3">
    <source>
        <dbReference type="ARBA" id="ARBA00023163"/>
    </source>
</evidence>
<organism evidence="5 6">
    <name type="scientific">Thermoanaerobacterium xylanolyticum (strain ATCC 49914 / DSM 7097 / LX-11)</name>
    <dbReference type="NCBI Taxonomy" id="858215"/>
    <lineage>
        <taxon>Bacteria</taxon>
        <taxon>Bacillati</taxon>
        <taxon>Bacillota</taxon>
        <taxon>Clostridia</taxon>
        <taxon>Thermoanaerobacterales</taxon>
        <taxon>Thermoanaerobacteraceae</taxon>
        <taxon>Thermoanaerobacterium</taxon>
    </lineage>
</organism>
<dbReference type="InterPro" id="IPR000524">
    <property type="entry name" value="Tscrpt_reg_HTH_GntR"/>
</dbReference>
<dbReference type="PANTHER" id="PTHR38445:SF6">
    <property type="entry name" value="GNTR-FAMILY TRANSCRIPTIONAL REGULATOR"/>
    <property type="match status" value="1"/>
</dbReference>
<dbReference type="InterPro" id="IPR036388">
    <property type="entry name" value="WH-like_DNA-bd_sf"/>
</dbReference>
<dbReference type="Proteomes" id="UP000007239">
    <property type="component" value="Chromosome"/>
</dbReference>
<evidence type="ECO:0000313" key="5">
    <source>
        <dbReference type="EMBL" id="AEF16154.1"/>
    </source>
</evidence>
<name>F6BLH8_THEXL</name>
<dbReference type="GO" id="GO:0003700">
    <property type="term" value="F:DNA-binding transcription factor activity"/>
    <property type="evidence" value="ECO:0007669"/>
    <property type="project" value="InterPro"/>
</dbReference>
<reference evidence="5" key="1">
    <citation type="submission" date="2011-05" db="EMBL/GenBank/DDBJ databases">
        <title>Complete sequence of Thermoanaerobacterium xylanolyticum LX-11.</title>
        <authorList>
            <consortium name="US DOE Joint Genome Institute"/>
            <person name="Lucas S."/>
            <person name="Han J."/>
            <person name="Lapidus A."/>
            <person name="Cheng J.-F."/>
            <person name="Goodwin L."/>
            <person name="Pitluck S."/>
            <person name="Peters L."/>
            <person name="Mikhailova N."/>
            <person name="Lu M."/>
            <person name="Han C."/>
            <person name="Tapia R."/>
            <person name="Land M."/>
            <person name="Hauser L."/>
            <person name="Kyrpides N."/>
            <person name="Ivanova N."/>
            <person name="Pagani I."/>
            <person name="Hemme C."/>
            <person name="Woyke T."/>
        </authorList>
    </citation>
    <scope>NUCLEOTIDE SEQUENCE</scope>
    <source>
        <strain evidence="5">LX-11</strain>
    </source>
</reference>
<dbReference type="AlphaFoldDB" id="F6BLH8"/>
<evidence type="ECO:0000256" key="1">
    <source>
        <dbReference type="ARBA" id="ARBA00023015"/>
    </source>
</evidence>
<dbReference type="eggNOG" id="COG1725">
    <property type="taxonomic scope" value="Bacteria"/>
</dbReference>
<dbReference type="Gene3D" id="1.10.10.10">
    <property type="entry name" value="Winged helix-like DNA-binding domain superfamily/Winged helix DNA-binding domain"/>
    <property type="match status" value="1"/>
</dbReference>
<protein>
    <submittedName>
        <fullName evidence="5">Transcriptional regulator, GntR family</fullName>
    </submittedName>
</protein>
<accession>F6BLH8</accession>
<dbReference type="STRING" id="858215.Thexy_0091"/>
<evidence type="ECO:0000313" key="6">
    <source>
        <dbReference type="Proteomes" id="UP000007239"/>
    </source>
</evidence>
<dbReference type="CDD" id="cd07377">
    <property type="entry name" value="WHTH_GntR"/>
    <property type="match status" value="1"/>
</dbReference>
<feature type="domain" description="HTH gntR-type" evidence="4">
    <location>
        <begin position="9"/>
        <end position="77"/>
    </location>
</feature>
<keyword evidence="3" id="KW-0804">Transcription</keyword>
<dbReference type="PROSITE" id="PS50949">
    <property type="entry name" value="HTH_GNTR"/>
    <property type="match status" value="1"/>
</dbReference>
<evidence type="ECO:0000256" key="2">
    <source>
        <dbReference type="ARBA" id="ARBA00023125"/>
    </source>
</evidence>
<evidence type="ECO:0000259" key="4">
    <source>
        <dbReference type="PROSITE" id="PS50949"/>
    </source>
</evidence>
<keyword evidence="2" id="KW-0238">DNA-binding</keyword>
<dbReference type="SUPFAM" id="SSF46785">
    <property type="entry name" value="Winged helix' DNA-binding domain"/>
    <property type="match status" value="1"/>
</dbReference>
<dbReference type="SMART" id="SM00345">
    <property type="entry name" value="HTH_GNTR"/>
    <property type="match status" value="1"/>
</dbReference>
<dbReference type="GO" id="GO:0003677">
    <property type="term" value="F:DNA binding"/>
    <property type="evidence" value="ECO:0007669"/>
    <property type="project" value="UniProtKB-KW"/>
</dbReference>
<dbReference type="Pfam" id="PF00392">
    <property type="entry name" value="GntR"/>
    <property type="match status" value="1"/>
</dbReference>
<dbReference type="EMBL" id="CP002739">
    <property type="protein sequence ID" value="AEF16154.1"/>
    <property type="molecule type" value="Genomic_DNA"/>
</dbReference>
<keyword evidence="1" id="KW-0805">Transcription regulation</keyword>
<gene>
    <name evidence="5" type="ordered locus">Thexy_0091</name>
</gene>
<dbReference type="RefSeq" id="WP_013786916.1">
    <property type="nucleotide sequence ID" value="NC_015555.1"/>
</dbReference>
<dbReference type="PANTHER" id="PTHR38445">
    <property type="entry name" value="HTH-TYPE TRANSCRIPTIONAL REPRESSOR YTRA"/>
    <property type="match status" value="1"/>
</dbReference>
<sequence>MKVEFNEKMPIYIQIMDMIKRDIVTKKLNGGDKLPSVREMAESLKVNPNTVQRAYQELERENVTYTQRGMGTFITENTEKLASLKREMAKEIVESFVTGMRSLGFNSNEILEIIKEYLKEEVN</sequence>
<dbReference type="HOGENOM" id="CLU_017584_10_0_9"/>
<dbReference type="InterPro" id="IPR036390">
    <property type="entry name" value="WH_DNA-bd_sf"/>
</dbReference>
<proteinExistence type="predicted"/>